<organism evidence="3 4">
    <name type="scientific">Zingiber officinale</name>
    <name type="common">Ginger</name>
    <name type="synonym">Amomum zingiber</name>
    <dbReference type="NCBI Taxonomy" id="94328"/>
    <lineage>
        <taxon>Eukaryota</taxon>
        <taxon>Viridiplantae</taxon>
        <taxon>Streptophyta</taxon>
        <taxon>Embryophyta</taxon>
        <taxon>Tracheophyta</taxon>
        <taxon>Spermatophyta</taxon>
        <taxon>Magnoliopsida</taxon>
        <taxon>Liliopsida</taxon>
        <taxon>Zingiberales</taxon>
        <taxon>Zingiberaceae</taxon>
        <taxon>Zingiber</taxon>
    </lineage>
</organism>
<keyword evidence="4" id="KW-1185">Reference proteome</keyword>
<evidence type="ECO:0000313" key="4">
    <source>
        <dbReference type="Proteomes" id="UP000734854"/>
    </source>
</evidence>
<dbReference type="Gene3D" id="1.25.40.10">
    <property type="entry name" value="Tetratricopeptide repeat domain"/>
    <property type="match status" value="1"/>
</dbReference>
<dbReference type="EMBL" id="JACMSC010000006">
    <property type="protein sequence ID" value="KAG6518699.1"/>
    <property type="molecule type" value="Genomic_DNA"/>
</dbReference>
<dbReference type="AlphaFoldDB" id="A0A8J5H863"/>
<proteinExistence type="predicted"/>
<accession>A0A8J5H863</accession>
<dbReference type="Pfam" id="PF25474">
    <property type="entry name" value="TPR_TmcB"/>
    <property type="match status" value="1"/>
</dbReference>
<dbReference type="PANTHER" id="PTHR26312:SF123">
    <property type="entry name" value="TETRATRICOPEPTIDE REPEAT (TPR)-LIKE SUPERFAMILY PROTEIN"/>
    <property type="match status" value="1"/>
</dbReference>
<feature type="signal peptide" evidence="1">
    <location>
        <begin position="1"/>
        <end position="23"/>
    </location>
</feature>
<sequence length="386" mass="42365">MHCVMGFLLVLFIAFVNWHMTAAAVALSGGTLLPWSNHKEYRKHQIPSRDPGGVLQFYLPADFGSPIRCRRSIGRPEILHCRYIIYLFNVAKLAGIWTASGRATESATRSVIERNRRPRNRSRMSATVLIRTGSFLASPRTDGFHDSGAGDSFLRRSASSLFSPRHRCAAAIHIEAEGGKKGPLLRRARSEGDLVGSNLSPLTGTHAPVPEKVAEEEDLEVKWCDIGVSVPAGQVEQTEYAGGGTGKGKNVALGKGDGDRDDNRKVAEYYQQMLQTDPSNPLLLRNYGRFLHEVEGDAVRAEECYGRAILASPGDGELLSMYGNLVWETHRDEERAKTYFDRAVKASPDDCYVLGSYARFLWDAAEEGEDESPAAAASSSALVEAF</sequence>
<gene>
    <name evidence="3" type="ORF">ZIOFF_022180</name>
</gene>
<evidence type="ECO:0000313" key="3">
    <source>
        <dbReference type="EMBL" id="KAG6518699.1"/>
    </source>
</evidence>
<dbReference type="Proteomes" id="UP000734854">
    <property type="component" value="Unassembled WGS sequence"/>
</dbReference>
<name>A0A8J5H863_ZINOF</name>
<dbReference type="PANTHER" id="PTHR26312">
    <property type="entry name" value="TETRATRICOPEPTIDE REPEAT PROTEIN 5"/>
    <property type="match status" value="1"/>
</dbReference>
<comment type="caution">
    <text evidence="3">The sequence shown here is derived from an EMBL/GenBank/DDBJ whole genome shotgun (WGS) entry which is preliminary data.</text>
</comment>
<feature type="domain" description="TmcB/TmcC TPR repeats" evidence="2">
    <location>
        <begin position="264"/>
        <end position="308"/>
    </location>
</feature>
<feature type="chain" id="PRO_5035246719" description="TmcB/TmcC TPR repeats domain-containing protein" evidence="1">
    <location>
        <begin position="24"/>
        <end position="386"/>
    </location>
</feature>
<keyword evidence="1" id="KW-0732">Signal</keyword>
<evidence type="ECO:0000259" key="2">
    <source>
        <dbReference type="Pfam" id="PF25474"/>
    </source>
</evidence>
<evidence type="ECO:0000256" key="1">
    <source>
        <dbReference type="SAM" id="SignalP"/>
    </source>
</evidence>
<dbReference type="InterPro" id="IPR057352">
    <property type="entry name" value="TPR_TmcB/C"/>
</dbReference>
<protein>
    <recommendedName>
        <fullName evidence="2">TmcB/TmcC TPR repeats domain-containing protein</fullName>
    </recommendedName>
</protein>
<dbReference type="InterPro" id="IPR011990">
    <property type="entry name" value="TPR-like_helical_dom_sf"/>
</dbReference>
<reference evidence="3 4" key="1">
    <citation type="submission" date="2020-08" db="EMBL/GenBank/DDBJ databases">
        <title>Plant Genome Project.</title>
        <authorList>
            <person name="Zhang R.-G."/>
        </authorList>
    </citation>
    <scope>NUCLEOTIDE SEQUENCE [LARGE SCALE GENOMIC DNA]</scope>
    <source>
        <tissue evidence="3">Rhizome</tissue>
    </source>
</reference>
<dbReference type="SUPFAM" id="SSF48452">
    <property type="entry name" value="TPR-like"/>
    <property type="match status" value="1"/>
</dbReference>